<dbReference type="RefSeq" id="XP_007700244.1">
    <property type="nucleotide sequence ID" value="XM_007702054.1"/>
</dbReference>
<dbReference type="EMBL" id="KB445643">
    <property type="protein sequence ID" value="EMD64469.1"/>
    <property type="molecule type" value="Genomic_DNA"/>
</dbReference>
<sequence length="110" mass="12855">MFMWHLDNNDKVAIYTNRIAALSILRFELWIVQTTAWIWLADAHGVSDRIMLQFSKERASIKCYGTTDGLMMEKNGFTQGSPCSLYSPLELHRGLDLIHLFRKAYLFWPQ</sequence>
<keyword evidence="2" id="KW-1185">Reference proteome</keyword>
<protein>
    <submittedName>
        <fullName evidence="1">Uncharacterized protein</fullName>
    </submittedName>
</protein>
<proteinExistence type="predicted"/>
<evidence type="ECO:0000313" key="2">
    <source>
        <dbReference type="Proteomes" id="UP000016934"/>
    </source>
</evidence>
<reference evidence="1 2" key="1">
    <citation type="journal article" date="2012" name="PLoS Pathog.">
        <title>Diverse lifestyles and strategies of plant pathogenesis encoded in the genomes of eighteen Dothideomycetes fungi.</title>
        <authorList>
            <person name="Ohm R.A."/>
            <person name="Feau N."/>
            <person name="Henrissat B."/>
            <person name="Schoch C.L."/>
            <person name="Horwitz B.A."/>
            <person name="Barry K.W."/>
            <person name="Condon B.J."/>
            <person name="Copeland A.C."/>
            <person name="Dhillon B."/>
            <person name="Glaser F."/>
            <person name="Hesse C.N."/>
            <person name="Kosti I."/>
            <person name="LaButti K."/>
            <person name="Lindquist E.A."/>
            <person name="Lucas S."/>
            <person name="Salamov A.A."/>
            <person name="Bradshaw R.E."/>
            <person name="Ciuffetti L."/>
            <person name="Hamelin R.C."/>
            <person name="Kema G.H.J."/>
            <person name="Lawrence C."/>
            <person name="Scott J.A."/>
            <person name="Spatafora J.W."/>
            <person name="Turgeon B.G."/>
            <person name="de Wit P.J.G.M."/>
            <person name="Zhong S."/>
            <person name="Goodwin S.B."/>
            <person name="Grigoriev I.V."/>
        </authorList>
    </citation>
    <scope>NUCLEOTIDE SEQUENCE [LARGE SCALE GENOMIC DNA]</scope>
    <source>
        <strain evidence="2">ND90Pr / ATCC 201652</strain>
    </source>
</reference>
<organism evidence="1 2">
    <name type="scientific">Cochliobolus sativus (strain ND90Pr / ATCC 201652)</name>
    <name type="common">Common root rot and spot blotch fungus</name>
    <name type="synonym">Bipolaris sorokiniana</name>
    <dbReference type="NCBI Taxonomy" id="665912"/>
    <lineage>
        <taxon>Eukaryota</taxon>
        <taxon>Fungi</taxon>
        <taxon>Dikarya</taxon>
        <taxon>Ascomycota</taxon>
        <taxon>Pezizomycotina</taxon>
        <taxon>Dothideomycetes</taxon>
        <taxon>Pleosporomycetidae</taxon>
        <taxon>Pleosporales</taxon>
        <taxon>Pleosporineae</taxon>
        <taxon>Pleosporaceae</taxon>
        <taxon>Bipolaris</taxon>
    </lineage>
</organism>
<dbReference type="HOGENOM" id="CLU_2170857_0_0_1"/>
<gene>
    <name evidence="1" type="ORF">COCSADRAFT_325587</name>
</gene>
<evidence type="ECO:0000313" key="1">
    <source>
        <dbReference type="EMBL" id="EMD64469.1"/>
    </source>
</evidence>
<dbReference type="KEGG" id="bsc:COCSADRAFT_325587"/>
<accession>M2RCB3</accession>
<dbReference type="GeneID" id="19136825"/>
<name>M2RCB3_COCSN</name>
<dbReference type="AlphaFoldDB" id="M2RCB3"/>
<dbReference type="Proteomes" id="UP000016934">
    <property type="component" value="Unassembled WGS sequence"/>
</dbReference>
<reference evidence="2" key="2">
    <citation type="journal article" date="2013" name="PLoS Genet.">
        <title>Comparative genome structure, secondary metabolite, and effector coding capacity across Cochliobolus pathogens.</title>
        <authorList>
            <person name="Condon B.J."/>
            <person name="Leng Y."/>
            <person name="Wu D."/>
            <person name="Bushley K.E."/>
            <person name="Ohm R.A."/>
            <person name="Otillar R."/>
            <person name="Martin J."/>
            <person name="Schackwitz W."/>
            <person name="Grimwood J."/>
            <person name="MohdZainudin N."/>
            <person name="Xue C."/>
            <person name="Wang R."/>
            <person name="Manning V.A."/>
            <person name="Dhillon B."/>
            <person name="Tu Z.J."/>
            <person name="Steffenson B.J."/>
            <person name="Salamov A."/>
            <person name="Sun H."/>
            <person name="Lowry S."/>
            <person name="LaButti K."/>
            <person name="Han J."/>
            <person name="Copeland A."/>
            <person name="Lindquist E."/>
            <person name="Barry K."/>
            <person name="Schmutz J."/>
            <person name="Baker S.E."/>
            <person name="Ciuffetti L.M."/>
            <person name="Grigoriev I.V."/>
            <person name="Zhong S."/>
            <person name="Turgeon B.G."/>
        </authorList>
    </citation>
    <scope>NUCLEOTIDE SEQUENCE [LARGE SCALE GENOMIC DNA]</scope>
    <source>
        <strain evidence="2">ND90Pr / ATCC 201652</strain>
    </source>
</reference>